<dbReference type="InterPro" id="IPR006311">
    <property type="entry name" value="TAT_signal"/>
</dbReference>
<sequence length="230" mass="23791">MSISSFSTSTQPQTAPTLRRRQWMGGAVALGATALLSACGRNKTKAQPVSAGAKVLALGDSLTSGVGATAETAYPAVLARLTGWNVVNGGVSGDTSAQALAREPALLAEHQPKLVIVSIGGNDFLRKLPESDTRTHVHAICRQALDAGAQVLLVAVPRATLAAALGQMTDHPLYAEVAKDLKIPLVRGAWGEVLSKPELRSDTVHANAKGYEQFARSVQGAAAAVGLLAR</sequence>
<dbReference type="PANTHER" id="PTHR30383:SF24">
    <property type="entry name" value="THIOESTERASE 1_PROTEASE 1_LYSOPHOSPHOLIPASE L1"/>
    <property type="match status" value="1"/>
</dbReference>
<gene>
    <name evidence="2" type="ORF">C6570_10235</name>
</gene>
<proteinExistence type="predicted"/>
<dbReference type="EMBL" id="CP027666">
    <property type="protein sequence ID" value="AVO34560.1"/>
    <property type="molecule type" value="Genomic_DNA"/>
</dbReference>
<organism evidence="2 3">
    <name type="scientific">Ottowia oryzae</name>
    <dbReference type="NCBI Taxonomy" id="2109914"/>
    <lineage>
        <taxon>Bacteria</taxon>
        <taxon>Pseudomonadati</taxon>
        <taxon>Pseudomonadota</taxon>
        <taxon>Betaproteobacteria</taxon>
        <taxon>Burkholderiales</taxon>
        <taxon>Comamonadaceae</taxon>
        <taxon>Ottowia</taxon>
    </lineage>
</organism>
<dbReference type="Gene3D" id="3.40.50.1110">
    <property type="entry name" value="SGNH hydrolase"/>
    <property type="match status" value="1"/>
</dbReference>
<protein>
    <submittedName>
        <fullName evidence="2">Arylesterase</fullName>
    </submittedName>
</protein>
<name>A0A2S0MFD0_9BURK</name>
<dbReference type="SUPFAM" id="SSF52266">
    <property type="entry name" value="SGNH hydrolase"/>
    <property type="match status" value="1"/>
</dbReference>
<evidence type="ECO:0000313" key="2">
    <source>
        <dbReference type="EMBL" id="AVO34560.1"/>
    </source>
</evidence>
<accession>A0A2S0MFD0</accession>
<dbReference type="InterPro" id="IPR036514">
    <property type="entry name" value="SGNH_hydro_sf"/>
</dbReference>
<dbReference type="OrthoDB" id="9786188at2"/>
<dbReference type="InterPro" id="IPR013830">
    <property type="entry name" value="SGNH_hydro"/>
</dbReference>
<dbReference type="KEGG" id="otk:C6570_10235"/>
<dbReference type="Proteomes" id="UP000239709">
    <property type="component" value="Chromosome"/>
</dbReference>
<dbReference type="Pfam" id="PF13472">
    <property type="entry name" value="Lipase_GDSL_2"/>
    <property type="match status" value="1"/>
</dbReference>
<dbReference type="RefSeq" id="WP_106703112.1">
    <property type="nucleotide sequence ID" value="NZ_CP027666.1"/>
</dbReference>
<dbReference type="PANTHER" id="PTHR30383">
    <property type="entry name" value="THIOESTERASE 1/PROTEASE 1/LYSOPHOSPHOLIPASE L1"/>
    <property type="match status" value="1"/>
</dbReference>
<dbReference type="AlphaFoldDB" id="A0A2S0MFD0"/>
<keyword evidence="3" id="KW-1185">Reference proteome</keyword>
<dbReference type="PROSITE" id="PS51318">
    <property type="entry name" value="TAT"/>
    <property type="match status" value="1"/>
</dbReference>
<reference evidence="2 3" key="1">
    <citation type="submission" date="2018-03" db="EMBL/GenBank/DDBJ databases">
        <title>Genome sequencing of Ottowia sp.</title>
        <authorList>
            <person name="Kim S.-J."/>
            <person name="Heo J."/>
            <person name="Kwon S.-W."/>
        </authorList>
    </citation>
    <scope>NUCLEOTIDE SEQUENCE [LARGE SCALE GENOMIC DNA]</scope>
    <source>
        <strain evidence="2 3">KADR8-3</strain>
    </source>
</reference>
<dbReference type="InterPro" id="IPR051532">
    <property type="entry name" value="Ester_Hydrolysis_Enzymes"/>
</dbReference>
<evidence type="ECO:0000259" key="1">
    <source>
        <dbReference type="Pfam" id="PF13472"/>
    </source>
</evidence>
<evidence type="ECO:0000313" key="3">
    <source>
        <dbReference type="Proteomes" id="UP000239709"/>
    </source>
</evidence>
<dbReference type="GO" id="GO:0004622">
    <property type="term" value="F:phosphatidylcholine lysophospholipase activity"/>
    <property type="evidence" value="ECO:0007669"/>
    <property type="project" value="TreeGrafter"/>
</dbReference>
<feature type="domain" description="SGNH hydrolase-type esterase" evidence="1">
    <location>
        <begin position="57"/>
        <end position="212"/>
    </location>
</feature>